<gene>
    <name evidence="8" type="ORF">ruthe_02425</name>
</gene>
<dbReference type="EMBL" id="AOLV01000028">
    <property type="protein sequence ID" value="EPX84213.1"/>
    <property type="molecule type" value="Genomic_DNA"/>
</dbReference>
<dbReference type="Pfam" id="PF03668">
    <property type="entry name" value="RapZ-like_N"/>
    <property type="match status" value="1"/>
</dbReference>
<dbReference type="Pfam" id="PF22740">
    <property type="entry name" value="PapZ_C"/>
    <property type="match status" value="1"/>
</dbReference>
<dbReference type="PANTHER" id="PTHR30448:SF0">
    <property type="entry name" value="RNASE ADAPTER PROTEIN RAPZ"/>
    <property type="match status" value="1"/>
</dbReference>
<keyword evidence="2 4" id="KW-0067">ATP-binding</keyword>
<comment type="caution">
    <text evidence="8">The sequence shown here is derived from an EMBL/GenBank/DDBJ whole genome shotgun (WGS) entry which is preliminary data.</text>
</comment>
<evidence type="ECO:0000313" key="8">
    <source>
        <dbReference type="EMBL" id="EPX84213.1"/>
    </source>
</evidence>
<feature type="binding site" evidence="4">
    <location>
        <begin position="76"/>
        <end position="79"/>
    </location>
    <ligand>
        <name>GTP</name>
        <dbReference type="ChEBI" id="CHEBI:37565"/>
    </ligand>
</feature>
<dbReference type="SUPFAM" id="SSF52540">
    <property type="entry name" value="P-loop containing nucleoside triphosphate hydrolases"/>
    <property type="match status" value="1"/>
</dbReference>
<feature type="domain" description="RapZ C-terminal" evidence="7">
    <location>
        <begin position="180"/>
        <end position="299"/>
    </location>
</feature>
<dbReference type="PIRSF" id="PIRSF005052">
    <property type="entry name" value="P-loopkin"/>
    <property type="match status" value="1"/>
</dbReference>
<name>S9QX65_9RHOB</name>
<protein>
    <submittedName>
        <fullName evidence="8">Putative P-loop-containing kinase</fullName>
    </submittedName>
</protein>
<organism evidence="8 9">
    <name type="scientific">Rubellimicrobium thermophilum DSM 16684</name>
    <dbReference type="NCBI Taxonomy" id="1123069"/>
    <lineage>
        <taxon>Bacteria</taxon>
        <taxon>Pseudomonadati</taxon>
        <taxon>Pseudomonadota</taxon>
        <taxon>Alphaproteobacteria</taxon>
        <taxon>Rhodobacterales</taxon>
        <taxon>Roseobacteraceae</taxon>
        <taxon>Rubellimicrobium</taxon>
    </lineage>
</organism>
<dbReference type="GO" id="GO:0016301">
    <property type="term" value="F:kinase activity"/>
    <property type="evidence" value="ECO:0007669"/>
    <property type="project" value="UniProtKB-KW"/>
</dbReference>
<dbReference type="AlphaFoldDB" id="S9QX65"/>
<dbReference type="Proteomes" id="UP000015346">
    <property type="component" value="Unassembled WGS sequence"/>
</dbReference>
<keyword evidence="1 4" id="KW-0547">Nucleotide-binding</keyword>
<dbReference type="PATRIC" id="fig|1123069.3.peg.2404"/>
<evidence type="ECO:0000313" key="9">
    <source>
        <dbReference type="Proteomes" id="UP000015346"/>
    </source>
</evidence>
<keyword evidence="8" id="KW-0418">Kinase</keyword>
<dbReference type="HOGENOM" id="CLU_059558_0_0_5"/>
<evidence type="ECO:0000256" key="4">
    <source>
        <dbReference type="HAMAP-Rule" id="MF_00636"/>
    </source>
</evidence>
<keyword evidence="9" id="KW-1185">Reference proteome</keyword>
<dbReference type="HAMAP" id="MF_00636">
    <property type="entry name" value="RapZ_like"/>
    <property type="match status" value="1"/>
</dbReference>
<dbReference type="PANTHER" id="PTHR30448">
    <property type="entry name" value="RNASE ADAPTER PROTEIN RAPZ"/>
    <property type="match status" value="1"/>
</dbReference>
<dbReference type="GO" id="GO:0005525">
    <property type="term" value="F:GTP binding"/>
    <property type="evidence" value="ECO:0007669"/>
    <property type="project" value="UniProtKB-UniRule"/>
</dbReference>
<evidence type="ECO:0000256" key="5">
    <source>
        <dbReference type="SAM" id="MobiDB-lite"/>
    </source>
</evidence>
<evidence type="ECO:0000256" key="2">
    <source>
        <dbReference type="ARBA" id="ARBA00022840"/>
    </source>
</evidence>
<evidence type="ECO:0000256" key="3">
    <source>
        <dbReference type="ARBA" id="ARBA00023134"/>
    </source>
</evidence>
<dbReference type="InterPro" id="IPR053930">
    <property type="entry name" value="RapZ-like_N"/>
</dbReference>
<proteinExistence type="inferred from homology"/>
<dbReference type="GO" id="GO:0005524">
    <property type="term" value="F:ATP binding"/>
    <property type="evidence" value="ECO:0007669"/>
    <property type="project" value="UniProtKB-UniRule"/>
</dbReference>
<feature type="region of interest" description="Disordered" evidence="5">
    <location>
        <begin position="1"/>
        <end position="20"/>
    </location>
</feature>
<dbReference type="InterPro" id="IPR027417">
    <property type="entry name" value="P-loop_NTPase"/>
</dbReference>
<keyword evidence="3 4" id="KW-0342">GTP-binding</keyword>
<dbReference type="InterPro" id="IPR053931">
    <property type="entry name" value="RapZ_C"/>
</dbReference>
<dbReference type="NCBIfam" id="NF003828">
    <property type="entry name" value="PRK05416.1"/>
    <property type="match status" value="1"/>
</dbReference>
<feature type="domain" description="RapZ-like N-terminal" evidence="6">
    <location>
        <begin position="24"/>
        <end position="172"/>
    </location>
</feature>
<feature type="binding site" evidence="4">
    <location>
        <begin position="29"/>
        <end position="36"/>
    </location>
    <ligand>
        <name>ATP</name>
        <dbReference type="ChEBI" id="CHEBI:30616"/>
    </ligand>
</feature>
<reference evidence="8 9" key="1">
    <citation type="journal article" date="2013" name="Stand. Genomic Sci.">
        <title>Genome sequence of the reddish-pigmented Rubellimicrobium thermophilum type strain (DSM 16684(T)), a member of the Roseobacter clade.</title>
        <authorList>
            <person name="Fiebig A."/>
            <person name="Riedel T."/>
            <person name="Gronow S."/>
            <person name="Petersen J."/>
            <person name="Klenk H.P."/>
            <person name="Goker M."/>
        </authorList>
    </citation>
    <scope>NUCLEOTIDE SEQUENCE [LARGE SCALE GENOMIC DNA]</scope>
    <source>
        <strain evidence="8 9">DSM 16684</strain>
    </source>
</reference>
<keyword evidence="8" id="KW-0808">Transferase</keyword>
<evidence type="ECO:0000259" key="7">
    <source>
        <dbReference type="Pfam" id="PF22740"/>
    </source>
</evidence>
<sequence length="311" mass="33897">MTCPAAPAVIPPPPPRPEGMRPGVVLVTGPSGAGRTTAIRALEDLEFEVIDNLPLSLLPRLLEGPPHGRPLALGIDPRNRDFGVEPLLAAVERIARRSCCELLYLDCREDVLLRRFSETRRRHPLAPDGAPATGIARERALLVPVRDRADVIIDTSSLTPHELRAAIERRFAPAEGRPFAITVESFSYRSGLPPELDLALDCRFLRNPHWDEALRPRDGRDAAVAAFVAADPRYAPFLAGLETLLLALLPAYREEGKSHLAIGLGCTGGQHRSVTVAEHLGKTLAQAGWRVSIRHRELERRAAADGAADRG</sequence>
<evidence type="ECO:0000259" key="6">
    <source>
        <dbReference type="Pfam" id="PF03668"/>
    </source>
</evidence>
<evidence type="ECO:0000256" key="1">
    <source>
        <dbReference type="ARBA" id="ARBA00022741"/>
    </source>
</evidence>
<dbReference type="STRING" id="1123069.ruthe_02425"/>
<dbReference type="InterPro" id="IPR005337">
    <property type="entry name" value="RapZ-like"/>
</dbReference>
<accession>S9QX65</accession>